<keyword evidence="2" id="KW-1185">Reference proteome</keyword>
<dbReference type="Proteomes" id="UP001152795">
    <property type="component" value="Unassembled WGS sequence"/>
</dbReference>
<reference evidence="1" key="1">
    <citation type="submission" date="2020-04" db="EMBL/GenBank/DDBJ databases">
        <authorList>
            <person name="Alioto T."/>
            <person name="Alioto T."/>
            <person name="Gomez Garrido J."/>
        </authorList>
    </citation>
    <scope>NUCLEOTIDE SEQUENCE</scope>
    <source>
        <strain evidence="1">A484AB</strain>
    </source>
</reference>
<dbReference type="AlphaFoldDB" id="A0A7D9LCC1"/>
<dbReference type="EMBL" id="CACRXK020017520">
    <property type="protein sequence ID" value="CAB4031306.1"/>
    <property type="molecule type" value="Genomic_DNA"/>
</dbReference>
<evidence type="ECO:0000313" key="2">
    <source>
        <dbReference type="Proteomes" id="UP001152795"/>
    </source>
</evidence>
<comment type="caution">
    <text evidence="1">The sequence shown here is derived from an EMBL/GenBank/DDBJ whole genome shotgun (WGS) entry which is preliminary data.</text>
</comment>
<organism evidence="1 2">
    <name type="scientific">Paramuricea clavata</name>
    <name type="common">Red gorgonian</name>
    <name type="synonym">Violescent sea-whip</name>
    <dbReference type="NCBI Taxonomy" id="317549"/>
    <lineage>
        <taxon>Eukaryota</taxon>
        <taxon>Metazoa</taxon>
        <taxon>Cnidaria</taxon>
        <taxon>Anthozoa</taxon>
        <taxon>Octocorallia</taxon>
        <taxon>Malacalcyonacea</taxon>
        <taxon>Plexauridae</taxon>
        <taxon>Paramuricea</taxon>
    </lineage>
</organism>
<name>A0A7D9LCC1_PARCT</name>
<accession>A0A7D9LCC1</accession>
<protein>
    <submittedName>
        <fullName evidence="1">Uncharacterized protein</fullName>
    </submittedName>
</protein>
<proteinExistence type="predicted"/>
<gene>
    <name evidence="1" type="ORF">PACLA_8A022014</name>
</gene>
<sequence length="165" mass="17866">MSVYTAVVNIGKEAFSDTTRVHLSKKRETDSTLPPVPATHLFLLPKSANYANGNFSIPKSCQTTFSSGDRVPGMKIVGARRGKNEKIIFVALEGAIVSGENKTGPLAMALNVDLDGNGKVKVSYLKGVYIPPAEKVCGLDLTEIRCKQKIEETIDQLIEDGVAKW</sequence>
<evidence type="ECO:0000313" key="1">
    <source>
        <dbReference type="EMBL" id="CAB4031306.1"/>
    </source>
</evidence>